<dbReference type="Proteomes" id="UP000269396">
    <property type="component" value="Unassembled WGS sequence"/>
</dbReference>
<dbReference type="EMBL" id="UZAL01000687">
    <property type="protein sequence ID" value="VDO72522.1"/>
    <property type="molecule type" value="Genomic_DNA"/>
</dbReference>
<sequence length="62" mass="6782">MYTGRPLLSYLKPKLFPNGPEIVDLLTSSSSIFGTVKLGKFLNCIHLLVLFALLVKFGIAGE</sequence>
<name>A0A3P8BKK2_9TREM</name>
<accession>A0A3P8BKK2</accession>
<evidence type="ECO:0000313" key="1">
    <source>
        <dbReference type="EMBL" id="VDO72522.1"/>
    </source>
</evidence>
<protein>
    <submittedName>
        <fullName evidence="1">Uncharacterized protein</fullName>
    </submittedName>
</protein>
<keyword evidence="2" id="KW-1185">Reference proteome</keyword>
<evidence type="ECO:0000313" key="2">
    <source>
        <dbReference type="Proteomes" id="UP000269396"/>
    </source>
</evidence>
<dbReference type="AlphaFoldDB" id="A0A3P8BKK2"/>
<organism evidence="1 2">
    <name type="scientific">Schistosoma mattheei</name>
    <dbReference type="NCBI Taxonomy" id="31246"/>
    <lineage>
        <taxon>Eukaryota</taxon>
        <taxon>Metazoa</taxon>
        <taxon>Spiralia</taxon>
        <taxon>Lophotrochozoa</taxon>
        <taxon>Platyhelminthes</taxon>
        <taxon>Trematoda</taxon>
        <taxon>Digenea</taxon>
        <taxon>Strigeidida</taxon>
        <taxon>Schistosomatoidea</taxon>
        <taxon>Schistosomatidae</taxon>
        <taxon>Schistosoma</taxon>
    </lineage>
</organism>
<gene>
    <name evidence="1" type="ORF">SMTD_LOCUS723</name>
</gene>
<proteinExistence type="predicted"/>
<reference evidence="1 2" key="1">
    <citation type="submission" date="2018-11" db="EMBL/GenBank/DDBJ databases">
        <authorList>
            <consortium name="Pathogen Informatics"/>
        </authorList>
    </citation>
    <scope>NUCLEOTIDE SEQUENCE [LARGE SCALE GENOMIC DNA]</scope>
    <source>
        <strain>Denwood</strain>
        <strain evidence="2">Zambia</strain>
    </source>
</reference>